<dbReference type="InterPro" id="IPR052376">
    <property type="entry name" value="Oxidative_Scav/Glycosyltrans"/>
</dbReference>
<dbReference type="Proteomes" id="UP001501074">
    <property type="component" value="Unassembled WGS sequence"/>
</dbReference>
<dbReference type="InterPro" id="IPR003743">
    <property type="entry name" value="Zf-RING_7"/>
</dbReference>
<dbReference type="Pfam" id="PF02591">
    <property type="entry name" value="Zn_ribbon_9"/>
    <property type="match status" value="1"/>
</dbReference>
<proteinExistence type="predicted"/>
<dbReference type="EMBL" id="BAAAZO010000009">
    <property type="protein sequence ID" value="GAA3625399.1"/>
    <property type="molecule type" value="Genomic_DNA"/>
</dbReference>
<evidence type="ECO:0000313" key="4">
    <source>
        <dbReference type="EMBL" id="GAA3625399.1"/>
    </source>
</evidence>
<dbReference type="InterPro" id="IPR056003">
    <property type="entry name" value="CT398_CC_hairpin"/>
</dbReference>
<keyword evidence="1" id="KW-0175">Coiled coil</keyword>
<name>A0ABP7A5M9_9ACTN</name>
<reference evidence="5" key="1">
    <citation type="journal article" date="2019" name="Int. J. Syst. Evol. Microbiol.">
        <title>The Global Catalogue of Microorganisms (GCM) 10K type strain sequencing project: providing services to taxonomists for standard genome sequencing and annotation.</title>
        <authorList>
            <consortium name="The Broad Institute Genomics Platform"/>
            <consortium name="The Broad Institute Genome Sequencing Center for Infectious Disease"/>
            <person name="Wu L."/>
            <person name="Ma J."/>
        </authorList>
    </citation>
    <scope>NUCLEOTIDE SEQUENCE [LARGE SCALE GENOMIC DNA]</scope>
    <source>
        <strain evidence="5">JCM 16902</strain>
    </source>
</reference>
<dbReference type="PANTHER" id="PTHR39082">
    <property type="entry name" value="PHOSPHOLIPASE C-BETA-2-RELATED"/>
    <property type="match status" value="1"/>
</dbReference>
<sequence length="247" mass="27295">MVTAAAQDQWRLLDVQAHDIRLTQIAHKQRSLPELAKIAELEKKLADVDDVLIKARTVATDAARDLTKAEGDVEQVRQRVARNQARLDSGQGNSKDLQAIQHELESLANRQGVLEDAELEVMERQETAEAAVRGATEKREQVVAEVAVVAAARDKALEALTDESDAEAHDRENAAAGIPKDLLALYERIRESNHGVGAAKLYQRRCEGCRMTLPPNDLARIRNAPQNEVVRCEECSRILVRTAESGL</sequence>
<organism evidence="4 5">
    <name type="scientific">Kineosporia mesophila</name>
    <dbReference type="NCBI Taxonomy" id="566012"/>
    <lineage>
        <taxon>Bacteria</taxon>
        <taxon>Bacillati</taxon>
        <taxon>Actinomycetota</taxon>
        <taxon>Actinomycetes</taxon>
        <taxon>Kineosporiales</taxon>
        <taxon>Kineosporiaceae</taxon>
        <taxon>Kineosporia</taxon>
    </lineage>
</organism>
<comment type="caution">
    <text evidence="4">The sequence shown here is derived from an EMBL/GenBank/DDBJ whole genome shotgun (WGS) entry which is preliminary data.</text>
</comment>
<protein>
    <submittedName>
        <fullName evidence="4">C4-type zinc ribbon domain-containing protein</fullName>
    </submittedName>
</protein>
<evidence type="ECO:0000256" key="1">
    <source>
        <dbReference type="SAM" id="Coils"/>
    </source>
</evidence>
<feature type="coiled-coil region" evidence="1">
    <location>
        <begin position="59"/>
        <end position="86"/>
    </location>
</feature>
<evidence type="ECO:0000259" key="2">
    <source>
        <dbReference type="Pfam" id="PF02591"/>
    </source>
</evidence>
<dbReference type="PANTHER" id="PTHR39082:SF1">
    <property type="entry name" value="SCAVENGER RECEPTOR CLASS A MEMBER 3"/>
    <property type="match status" value="1"/>
</dbReference>
<evidence type="ECO:0000313" key="5">
    <source>
        <dbReference type="Proteomes" id="UP001501074"/>
    </source>
</evidence>
<dbReference type="Gene3D" id="1.10.287.1490">
    <property type="match status" value="1"/>
</dbReference>
<accession>A0ABP7A5M9</accession>
<evidence type="ECO:0000259" key="3">
    <source>
        <dbReference type="Pfam" id="PF24481"/>
    </source>
</evidence>
<keyword evidence="5" id="KW-1185">Reference proteome</keyword>
<feature type="domain" description="CT398-like coiled coil hairpin" evidence="3">
    <location>
        <begin position="15"/>
        <end position="193"/>
    </location>
</feature>
<gene>
    <name evidence="4" type="ORF">GCM10022223_48220</name>
</gene>
<dbReference type="Pfam" id="PF24481">
    <property type="entry name" value="CT398_CC"/>
    <property type="match status" value="1"/>
</dbReference>
<feature type="domain" description="C4-type zinc ribbon" evidence="2">
    <location>
        <begin position="205"/>
        <end position="239"/>
    </location>
</feature>